<dbReference type="AlphaFoldDB" id="A0A8S1MFP1"/>
<name>A0A8S1MFP1_PARPR</name>
<proteinExistence type="predicted"/>
<keyword evidence="1 2" id="KW-0597">Phosphoprotein</keyword>
<keyword evidence="3" id="KW-0472">Membrane</keyword>
<dbReference type="Pfam" id="PF02518">
    <property type="entry name" value="HATPase_c"/>
    <property type="match status" value="1"/>
</dbReference>
<dbReference type="InterPro" id="IPR003594">
    <property type="entry name" value="HATPase_dom"/>
</dbReference>
<evidence type="ECO:0000259" key="5">
    <source>
        <dbReference type="PROSITE" id="PS50110"/>
    </source>
</evidence>
<dbReference type="PANTHER" id="PTHR43719:SF28">
    <property type="entry name" value="PEROXIDE STRESS-ACTIVATED HISTIDINE KINASE MAK1-RELATED"/>
    <property type="match status" value="1"/>
</dbReference>
<dbReference type="PROSITE" id="PS50110">
    <property type="entry name" value="RESPONSE_REGULATORY"/>
    <property type="match status" value="1"/>
</dbReference>
<dbReference type="OMA" id="KMETEQI"/>
<evidence type="ECO:0000256" key="1">
    <source>
        <dbReference type="ARBA" id="ARBA00022553"/>
    </source>
</evidence>
<dbReference type="GO" id="GO:0000160">
    <property type="term" value="P:phosphorelay signal transduction system"/>
    <property type="evidence" value="ECO:0007669"/>
    <property type="project" value="InterPro"/>
</dbReference>
<dbReference type="InterPro" id="IPR001789">
    <property type="entry name" value="Sig_transdc_resp-reg_receiver"/>
</dbReference>
<keyword evidence="7" id="KW-1185">Reference proteome</keyword>
<reference evidence="6" key="1">
    <citation type="submission" date="2021-01" db="EMBL/GenBank/DDBJ databases">
        <authorList>
            <consortium name="Genoscope - CEA"/>
            <person name="William W."/>
        </authorList>
    </citation>
    <scope>NUCLEOTIDE SEQUENCE</scope>
</reference>
<evidence type="ECO:0000256" key="3">
    <source>
        <dbReference type="SAM" id="Phobius"/>
    </source>
</evidence>
<comment type="caution">
    <text evidence="6">The sequence shown here is derived from an EMBL/GenBank/DDBJ whole genome shotgun (WGS) entry which is preliminary data.</text>
</comment>
<feature type="transmembrane region" description="Helical" evidence="3">
    <location>
        <begin position="49"/>
        <end position="66"/>
    </location>
</feature>
<sequence>MILLIFANVSSSILEFWECEQIIEYVFLSISICIDAILIALTLRNQYQYLIRLLLIIQASLIFSIFKNPKLLAITAIYQCIMRQFIKSQSNIFNNLEFSSYFILIGVLSTKLEVLDIIRTSISAFFFIGFQVQVFFNENPKKIVEKQKEQLSIKMETEQIISQQQQTQPQQIQRQVRNAEIILDDFLAIIYSNSKMNDILNQLNYDDPNKLLQEISIINIDTNSEKKLGKWREESLLSLLKRIINKRSEIYVQVLDYNHSELQKYLISIHYKNQFEIQFIQVNERDTYIKKKYLSQILFQLFKTFSHEFGTLLNYLLALSQVAIDRFPNQIGFFQPIKSTGQIMHHFVQDMVDYSDILNKKFQLQFALVDVEALLQEVIGFYQKQIEEKGLNITYQIILEEKQKFFDGRRCKQVLSNLIANAQKFTVSGGIKINVTEQSGYTIFSVEDSGFGMSQETFNNLNQALENEFKSEQKISQHTAGFGLGCFLSQQIALKLSNLSVLGGGGLKYVRLEKGIRVSFRVKNQPFEIFYTSCDISSAKSGILFNENGYFDSRQSVIDLQLTNKHKPIENHILLTMTKKSGLLSASFSPNYIIDYVEQELKQENEIIERMKQCPQIRKREGQKKSPTFGASVVDITSVKTIREQPHILIVDDEMINIISLKILLNQFNIKCTFAFNGLEALNQIKESNEKFDVIFMDVNMPIMDGFQATEQILKFDNDNIIVACTAFSDVETKTKCYSVGMKYYINKPVTKLELQKLLNHLNLIIQ</sequence>
<dbReference type="EMBL" id="CAJJDM010000058">
    <property type="protein sequence ID" value="CAD8077191.1"/>
    <property type="molecule type" value="Genomic_DNA"/>
</dbReference>
<dbReference type="CDD" id="cd17546">
    <property type="entry name" value="REC_hyHK_CKI1_RcsC-like"/>
    <property type="match status" value="1"/>
</dbReference>
<gene>
    <name evidence="6" type="ORF">PPRIM_AZ9-3.1.T0570266</name>
</gene>
<dbReference type="SMART" id="SM00387">
    <property type="entry name" value="HATPase_c"/>
    <property type="match status" value="1"/>
</dbReference>
<keyword evidence="3" id="KW-0812">Transmembrane</keyword>
<feature type="modified residue" description="4-aspartylphosphate" evidence="2">
    <location>
        <position position="698"/>
    </location>
</feature>
<feature type="domain" description="Histidine kinase" evidence="4">
    <location>
        <begin position="304"/>
        <end position="526"/>
    </location>
</feature>
<dbReference type="SMART" id="SM00448">
    <property type="entry name" value="REC"/>
    <property type="match status" value="1"/>
</dbReference>
<dbReference type="PROSITE" id="PS50109">
    <property type="entry name" value="HIS_KIN"/>
    <property type="match status" value="1"/>
</dbReference>
<evidence type="ECO:0000256" key="2">
    <source>
        <dbReference type="PROSITE-ProRule" id="PRU00169"/>
    </source>
</evidence>
<accession>A0A8S1MFP1</accession>
<evidence type="ECO:0000259" key="4">
    <source>
        <dbReference type="PROSITE" id="PS50109"/>
    </source>
</evidence>
<keyword evidence="3" id="KW-1133">Transmembrane helix</keyword>
<dbReference type="Pfam" id="PF00072">
    <property type="entry name" value="Response_reg"/>
    <property type="match status" value="1"/>
</dbReference>
<dbReference type="InterPro" id="IPR005467">
    <property type="entry name" value="His_kinase_dom"/>
</dbReference>
<feature type="domain" description="Response regulatory" evidence="5">
    <location>
        <begin position="647"/>
        <end position="763"/>
    </location>
</feature>
<feature type="transmembrane region" description="Helical" evidence="3">
    <location>
        <begin position="22"/>
        <end position="42"/>
    </location>
</feature>
<dbReference type="InterPro" id="IPR050956">
    <property type="entry name" value="2C_system_His_kinase"/>
</dbReference>
<dbReference type="Proteomes" id="UP000688137">
    <property type="component" value="Unassembled WGS sequence"/>
</dbReference>
<dbReference type="PANTHER" id="PTHR43719">
    <property type="entry name" value="TWO-COMPONENT HISTIDINE KINASE"/>
    <property type="match status" value="1"/>
</dbReference>
<organism evidence="6 7">
    <name type="scientific">Paramecium primaurelia</name>
    <dbReference type="NCBI Taxonomy" id="5886"/>
    <lineage>
        <taxon>Eukaryota</taxon>
        <taxon>Sar</taxon>
        <taxon>Alveolata</taxon>
        <taxon>Ciliophora</taxon>
        <taxon>Intramacronucleata</taxon>
        <taxon>Oligohymenophorea</taxon>
        <taxon>Peniculida</taxon>
        <taxon>Parameciidae</taxon>
        <taxon>Paramecium</taxon>
    </lineage>
</organism>
<protein>
    <submittedName>
        <fullName evidence="6">Uncharacterized protein</fullName>
    </submittedName>
</protein>
<evidence type="ECO:0000313" key="7">
    <source>
        <dbReference type="Proteomes" id="UP000688137"/>
    </source>
</evidence>
<evidence type="ECO:0000313" key="6">
    <source>
        <dbReference type="EMBL" id="CAD8077191.1"/>
    </source>
</evidence>